<dbReference type="EMBL" id="CAJRST010033334">
    <property type="protein sequence ID" value="CAG5981979.1"/>
    <property type="molecule type" value="Genomic_DNA"/>
</dbReference>
<dbReference type="InterPro" id="IPR036869">
    <property type="entry name" value="J_dom_sf"/>
</dbReference>
<dbReference type="CDD" id="cd06257">
    <property type="entry name" value="DnaJ"/>
    <property type="match status" value="1"/>
</dbReference>
<sequence length="172" mass="20025">MAATSAFHWMPASVVLLLCLTEVSGTTKTYYDTLRVERTATESQIRQSFRRLAVKYHPDKNKSADAEATFRDIAEAYSVLSDKDKRRRYDSVGHEAFVGNEATVEPEDQTSFHFSFADFFPDFDDTSFAEASHFHWSSLQEEEHVESFDIFEESNFNFYFEETDDSEEQRLY</sequence>
<evidence type="ECO:0000256" key="4">
    <source>
        <dbReference type="ARBA" id="ARBA00045428"/>
    </source>
</evidence>
<evidence type="ECO:0000256" key="3">
    <source>
        <dbReference type="ARBA" id="ARBA00041533"/>
    </source>
</evidence>
<dbReference type="PANTHER" id="PTHR44360">
    <property type="entry name" value="DNAJ HOMOLOG SUBFAMILY B MEMBER 9"/>
    <property type="match status" value="1"/>
</dbReference>
<dbReference type="InterPro" id="IPR001623">
    <property type="entry name" value="DnaJ_domain"/>
</dbReference>
<dbReference type="PRINTS" id="PR00625">
    <property type="entry name" value="JDOMAIN"/>
</dbReference>
<dbReference type="PANTHER" id="PTHR44360:SF1">
    <property type="entry name" value="DNAJ HOMOLOG SUBFAMILY B MEMBER 9"/>
    <property type="match status" value="1"/>
</dbReference>
<dbReference type="Pfam" id="PF00226">
    <property type="entry name" value="DnaJ"/>
    <property type="match status" value="1"/>
</dbReference>
<feature type="chain" id="PRO_5035717498" description="DnaJ homolog subfamily B member 9" evidence="6">
    <location>
        <begin position="26"/>
        <end position="172"/>
    </location>
</feature>
<evidence type="ECO:0000259" key="7">
    <source>
        <dbReference type="PROSITE" id="PS50076"/>
    </source>
</evidence>
<dbReference type="PROSITE" id="PS00636">
    <property type="entry name" value="DNAJ_1"/>
    <property type="match status" value="1"/>
</dbReference>
<comment type="function">
    <text evidence="4">Co-chaperone for Hsp70 protein HSPA5/BiP that acts as a key repressor of the ERN1/IRE1-mediated unfolded protein response (UPR). J domain-containing co-chaperones stimulate the ATPase activity of Hsp70 proteins and are required for efficient substrate recognition by Hsp70 proteins. In the unstressed endoplasmic reticulum, interacts with the luminal region of ERN1/IRE1 and selectively recruits HSPA5/BiP: HSPA5/BiP disrupts the dimerization of the active ERN1/IRE1 luminal region, thereby inactivating ERN1/IRE1. Also involved in endoplasmic reticulum-associated degradation (ERAD) of misfolded proteins. Required for survival of B-cell progenitors and normal antibody production.</text>
</comment>
<dbReference type="GO" id="GO:0051787">
    <property type="term" value="F:misfolded protein binding"/>
    <property type="evidence" value="ECO:0007669"/>
    <property type="project" value="TreeGrafter"/>
</dbReference>
<dbReference type="GO" id="GO:0036503">
    <property type="term" value="P:ERAD pathway"/>
    <property type="evidence" value="ECO:0007669"/>
    <property type="project" value="TreeGrafter"/>
</dbReference>
<dbReference type="PROSITE" id="PS50076">
    <property type="entry name" value="DNAJ_2"/>
    <property type="match status" value="1"/>
</dbReference>
<evidence type="ECO:0000313" key="9">
    <source>
        <dbReference type="Proteomes" id="UP000677803"/>
    </source>
</evidence>
<comment type="caution">
    <text evidence="8">The sequence shown here is derived from an EMBL/GenBank/DDBJ whole genome shotgun (WGS) entry which is preliminary data.</text>
</comment>
<keyword evidence="9" id="KW-1185">Reference proteome</keyword>
<feature type="domain" description="J" evidence="7">
    <location>
        <begin position="29"/>
        <end position="93"/>
    </location>
</feature>
<keyword evidence="1" id="KW-0143">Chaperone</keyword>
<proteinExistence type="predicted"/>
<comment type="subunit">
    <text evidence="5">Interacts with HSPA5/BiP; interaction is direct. Interacts with ERN1/IRE1 (via the luminal region). Interacts with DERL1.</text>
</comment>
<dbReference type="Gene3D" id="1.10.287.110">
    <property type="entry name" value="DnaJ domain"/>
    <property type="match status" value="1"/>
</dbReference>
<gene>
    <name evidence="8" type="ORF">MMEN_LOCUS16460</name>
</gene>
<dbReference type="AlphaFoldDB" id="A0A8S4BKL1"/>
<evidence type="ECO:0000313" key="8">
    <source>
        <dbReference type="EMBL" id="CAG5981979.1"/>
    </source>
</evidence>
<dbReference type="Proteomes" id="UP000677803">
    <property type="component" value="Unassembled WGS sequence"/>
</dbReference>
<dbReference type="OrthoDB" id="10250354at2759"/>
<evidence type="ECO:0000256" key="5">
    <source>
        <dbReference type="ARBA" id="ARBA00046365"/>
    </source>
</evidence>
<evidence type="ECO:0000256" key="1">
    <source>
        <dbReference type="ARBA" id="ARBA00023186"/>
    </source>
</evidence>
<dbReference type="SMART" id="SM00271">
    <property type="entry name" value="DnaJ"/>
    <property type="match status" value="1"/>
</dbReference>
<dbReference type="GO" id="GO:0005783">
    <property type="term" value="C:endoplasmic reticulum"/>
    <property type="evidence" value="ECO:0007669"/>
    <property type="project" value="TreeGrafter"/>
</dbReference>
<name>A0A8S4BKL1_9TELE</name>
<evidence type="ECO:0000256" key="2">
    <source>
        <dbReference type="ARBA" id="ARBA00040158"/>
    </source>
</evidence>
<dbReference type="SUPFAM" id="SSF46565">
    <property type="entry name" value="Chaperone J-domain"/>
    <property type="match status" value="1"/>
</dbReference>
<accession>A0A8S4BKL1</accession>
<feature type="signal peptide" evidence="6">
    <location>
        <begin position="1"/>
        <end position="25"/>
    </location>
</feature>
<evidence type="ECO:0000256" key="6">
    <source>
        <dbReference type="SAM" id="SignalP"/>
    </source>
</evidence>
<organism evidence="8 9">
    <name type="scientific">Menidia menidia</name>
    <name type="common">Atlantic silverside</name>
    <dbReference type="NCBI Taxonomy" id="238744"/>
    <lineage>
        <taxon>Eukaryota</taxon>
        <taxon>Metazoa</taxon>
        <taxon>Chordata</taxon>
        <taxon>Craniata</taxon>
        <taxon>Vertebrata</taxon>
        <taxon>Euteleostomi</taxon>
        <taxon>Actinopterygii</taxon>
        <taxon>Neopterygii</taxon>
        <taxon>Teleostei</taxon>
        <taxon>Neoteleostei</taxon>
        <taxon>Acanthomorphata</taxon>
        <taxon>Ovalentaria</taxon>
        <taxon>Atherinomorphae</taxon>
        <taxon>Atheriniformes</taxon>
        <taxon>Atherinopsidae</taxon>
        <taxon>Menidiinae</taxon>
        <taxon>Menidia</taxon>
    </lineage>
</organism>
<dbReference type="InterPro" id="IPR051948">
    <property type="entry name" value="Hsp70_co-chaperone_J-domain"/>
</dbReference>
<dbReference type="InterPro" id="IPR018253">
    <property type="entry name" value="DnaJ_domain_CS"/>
</dbReference>
<reference evidence="8" key="1">
    <citation type="submission" date="2021-05" db="EMBL/GenBank/DDBJ databases">
        <authorList>
            <person name="Tigano A."/>
        </authorList>
    </citation>
    <scope>NUCLEOTIDE SEQUENCE</scope>
</reference>
<keyword evidence="6" id="KW-0732">Signal</keyword>
<protein>
    <recommendedName>
        <fullName evidence="2">DnaJ homolog subfamily B member 9</fullName>
    </recommendedName>
    <alternativeName>
        <fullName evidence="3">Endoplasmic reticulum DNA J domain-containing protein 4</fullName>
    </alternativeName>
</protein>
<dbReference type="GO" id="GO:0051087">
    <property type="term" value="F:protein-folding chaperone binding"/>
    <property type="evidence" value="ECO:0007669"/>
    <property type="project" value="TreeGrafter"/>
</dbReference>